<keyword evidence="1" id="KW-1133">Transmembrane helix</keyword>
<protein>
    <recommendedName>
        <fullName evidence="5">UPAR/Ly6 domain-containing protein</fullName>
    </recommendedName>
</protein>
<reference evidence="3" key="2">
    <citation type="submission" date="2025-09" db="UniProtKB">
        <authorList>
            <consortium name="Ensembl"/>
        </authorList>
    </citation>
    <scope>IDENTIFICATION</scope>
</reference>
<evidence type="ECO:0000313" key="4">
    <source>
        <dbReference type="Proteomes" id="UP000694557"/>
    </source>
</evidence>
<evidence type="ECO:0000256" key="1">
    <source>
        <dbReference type="SAM" id="Phobius"/>
    </source>
</evidence>
<reference evidence="3" key="1">
    <citation type="submission" date="2025-08" db="UniProtKB">
        <authorList>
            <consortium name="Ensembl"/>
        </authorList>
    </citation>
    <scope>IDENTIFICATION</scope>
</reference>
<organism evidence="3 4">
    <name type="scientific">Oncorhynchus kisutch</name>
    <name type="common">Coho salmon</name>
    <name type="synonym">Salmo kisutch</name>
    <dbReference type="NCBI Taxonomy" id="8019"/>
    <lineage>
        <taxon>Eukaryota</taxon>
        <taxon>Metazoa</taxon>
        <taxon>Chordata</taxon>
        <taxon>Craniata</taxon>
        <taxon>Vertebrata</taxon>
        <taxon>Euteleostomi</taxon>
        <taxon>Actinopterygii</taxon>
        <taxon>Neopterygii</taxon>
        <taxon>Teleostei</taxon>
        <taxon>Protacanthopterygii</taxon>
        <taxon>Salmoniformes</taxon>
        <taxon>Salmonidae</taxon>
        <taxon>Salmoninae</taxon>
        <taxon>Oncorhynchus</taxon>
    </lineage>
</organism>
<dbReference type="GeneTree" id="ENSGT00390000002843"/>
<dbReference type="AlphaFoldDB" id="A0A8C7DGW6"/>
<keyword evidence="2" id="KW-0732">Signal</keyword>
<sequence>PGLRAFCIILNSVLLHMFPAISPMDCLKFPQECPMFYGPLCLPSLAFLLGSLHLVLYEKNCASPSQCGLSGEKHTACLNFTYQNYCDTDLCNEAMAHAAPIWRGGALCILVIFSLIL</sequence>
<keyword evidence="1" id="KW-0472">Membrane</keyword>
<name>A0A8C7DGW6_ONCKI</name>
<evidence type="ECO:0000256" key="2">
    <source>
        <dbReference type="SAM" id="SignalP"/>
    </source>
</evidence>
<evidence type="ECO:0008006" key="5">
    <source>
        <dbReference type="Google" id="ProtNLM"/>
    </source>
</evidence>
<feature type="chain" id="PRO_5034275315" description="UPAR/Ly6 domain-containing protein" evidence="2">
    <location>
        <begin position="24"/>
        <end position="117"/>
    </location>
</feature>
<feature type="transmembrane region" description="Helical" evidence="1">
    <location>
        <begin position="36"/>
        <end position="56"/>
    </location>
</feature>
<proteinExistence type="predicted"/>
<dbReference type="Proteomes" id="UP000694557">
    <property type="component" value="Unassembled WGS sequence"/>
</dbReference>
<keyword evidence="4" id="KW-1185">Reference proteome</keyword>
<dbReference type="Ensembl" id="ENSOKIT00005021456.1">
    <property type="protein sequence ID" value="ENSOKIP00005020144.1"/>
    <property type="gene ID" value="ENSOKIG00005008924.1"/>
</dbReference>
<keyword evidence="1" id="KW-0812">Transmembrane</keyword>
<dbReference type="SUPFAM" id="SSF57302">
    <property type="entry name" value="Snake toxin-like"/>
    <property type="match status" value="1"/>
</dbReference>
<evidence type="ECO:0000313" key="3">
    <source>
        <dbReference type="Ensembl" id="ENSOKIP00005020144.1"/>
    </source>
</evidence>
<accession>A0A8C7DGW6</accession>
<dbReference type="InterPro" id="IPR045860">
    <property type="entry name" value="Snake_toxin-like_sf"/>
</dbReference>
<feature type="signal peptide" evidence="2">
    <location>
        <begin position="1"/>
        <end position="23"/>
    </location>
</feature>